<name>A0ACA9QRM6_9GLOM</name>
<sequence>PQHENLNLFTQPSKNSRPKFISDHTYDFNEHHYSGFFNKYKWYDPNPKL</sequence>
<organism evidence="1 2">
    <name type="scientific">Dentiscutata heterogama</name>
    <dbReference type="NCBI Taxonomy" id="1316150"/>
    <lineage>
        <taxon>Eukaryota</taxon>
        <taxon>Fungi</taxon>
        <taxon>Fungi incertae sedis</taxon>
        <taxon>Mucoromycota</taxon>
        <taxon>Glomeromycotina</taxon>
        <taxon>Glomeromycetes</taxon>
        <taxon>Diversisporales</taxon>
        <taxon>Gigasporaceae</taxon>
        <taxon>Dentiscutata</taxon>
    </lineage>
</organism>
<dbReference type="Proteomes" id="UP000789702">
    <property type="component" value="Unassembled WGS sequence"/>
</dbReference>
<proteinExistence type="predicted"/>
<feature type="non-terminal residue" evidence="1">
    <location>
        <position position="49"/>
    </location>
</feature>
<accession>A0ACA9QRM6</accession>
<evidence type="ECO:0000313" key="1">
    <source>
        <dbReference type="EMBL" id="CAG8761940.1"/>
    </source>
</evidence>
<keyword evidence="2" id="KW-1185">Reference proteome</keyword>
<dbReference type="EMBL" id="CAJVPU010051771">
    <property type="protein sequence ID" value="CAG8761940.1"/>
    <property type="molecule type" value="Genomic_DNA"/>
</dbReference>
<reference evidence="1" key="1">
    <citation type="submission" date="2021-06" db="EMBL/GenBank/DDBJ databases">
        <authorList>
            <person name="Kallberg Y."/>
            <person name="Tangrot J."/>
            <person name="Rosling A."/>
        </authorList>
    </citation>
    <scope>NUCLEOTIDE SEQUENCE</scope>
    <source>
        <strain evidence="1">IL203A</strain>
    </source>
</reference>
<feature type="non-terminal residue" evidence="1">
    <location>
        <position position="1"/>
    </location>
</feature>
<gene>
    <name evidence="1" type="ORF">DHETER_LOCUS15319</name>
</gene>
<evidence type="ECO:0000313" key="2">
    <source>
        <dbReference type="Proteomes" id="UP000789702"/>
    </source>
</evidence>
<comment type="caution">
    <text evidence="1">The sequence shown here is derived from an EMBL/GenBank/DDBJ whole genome shotgun (WGS) entry which is preliminary data.</text>
</comment>
<protein>
    <submittedName>
        <fullName evidence="1">4549_t:CDS:1</fullName>
    </submittedName>
</protein>